<dbReference type="Proteomes" id="UP000176897">
    <property type="component" value="Unassembled WGS sequence"/>
</dbReference>
<gene>
    <name evidence="1" type="ORF">A3B21_00485</name>
</gene>
<reference evidence="1 2" key="1">
    <citation type="journal article" date="2016" name="Nat. Commun.">
        <title>Thousands of microbial genomes shed light on interconnected biogeochemical processes in an aquifer system.</title>
        <authorList>
            <person name="Anantharaman K."/>
            <person name="Brown C.T."/>
            <person name="Hug L.A."/>
            <person name="Sharon I."/>
            <person name="Castelle C.J."/>
            <person name="Probst A.J."/>
            <person name="Thomas B.C."/>
            <person name="Singh A."/>
            <person name="Wilkins M.J."/>
            <person name="Karaoz U."/>
            <person name="Brodie E.L."/>
            <person name="Williams K.H."/>
            <person name="Hubbard S.S."/>
            <person name="Banfield J.F."/>
        </authorList>
    </citation>
    <scope>NUCLEOTIDE SEQUENCE [LARGE SCALE GENOMIC DNA]</scope>
</reference>
<sequence>MGGGGSYARQFSLAPQRICRAGFRFDLPEVRWREIQQNPEGNRQQKSKKKLTTNALIAEMRFLTMANY</sequence>
<evidence type="ECO:0000313" key="1">
    <source>
        <dbReference type="EMBL" id="OGL81385.1"/>
    </source>
</evidence>
<proteinExistence type="predicted"/>
<comment type="caution">
    <text evidence="1">The sequence shown here is derived from an EMBL/GenBank/DDBJ whole genome shotgun (WGS) entry which is preliminary data.</text>
</comment>
<dbReference type="EMBL" id="MGEJ01000007">
    <property type="protein sequence ID" value="OGL81385.1"/>
    <property type="molecule type" value="Genomic_DNA"/>
</dbReference>
<accession>A0A1F7UT03</accession>
<name>A0A1F7UT03_9BACT</name>
<dbReference type="STRING" id="1802401.A3B21_00485"/>
<dbReference type="AlphaFoldDB" id="A0A1F7UT03"/>
<protein>
    <submittedName>
        <fullName evidence="1">Uncharacterized protein</fullName>
    </submittedName>
</protein>
<organism evidence="1 2">
    <name type="scientific">Candidatus Uhrbacteria bacterium RIFCSPLOWO2_01_FULL_47_24</name>
    <dbReference type="NCBI Taxonomy" id="1802401"/>
    <lineage>
        <taxon>Bacteria</taxon>
        <taxon>Candidatus Uhriibacteriota</taxon>
    </lineage>
</organism>
<evidence type="ECO:0000313" key="2">
    <source>
        <dbReference type="Proteomes" id="UP000176897"/>
    </source>
</evidence>